<feature type="domain" description="Protein kinase" evidence="1">
    <location>
        <begin position="1"/>
        <end position="130"/>
    </location>
</feature>
<accession>A0A397VFK5</accession>
<dbReference type="Proteomes" id="UP000266673">
    <property type="component" value="Unassembled WGS sequence"/>
</dbReference>
<dbReference type="GO" id="GO:0005524">
    <property type="term" value="F:ATP binding"/>
    <property type="evidence" value="ECO:0007669"/>
    <property type="project" value="InterPro"/>
</dbReference>
<name>A0A397VFK5_9GLOM</name>
<keyword evidence="3" id="KW-1185">Reference proteome</keyword>
<proteinExistence type="predicted"/>
<dbReference type="InterPro" id="IPR011009">
    <property type="entry name" value="Kinase-like_dom_sf"/>
</dbReference>
<gene>
    <name evidence="2" type="ORF">C2G38_2180155</name>
</gene>
<organism evidence="2 3">
    <name type="scientific">Gigaspora rosea</name>
    <dbReference type="NCBI Taxonomy" id="44941"/>
    <lineage>
        <taxon>Eukaryota</taxon>
        <taxon>Fungi</taxon>
        <taxon>Fungi incertae sedis</taxon>
        <taxon>Mucoromycota</taxon>
        <taxon>Glomeromycotina</taxon>
        <taxon>Glomeromycetes</taxon>
        <taxon>Diversisporales</taxon>
        <taxon>Gigasporaceae</taxon>
        <taxon>Gigaspora</taxon>
    </lineage>
</organism>
<dbReference type="InterPro" id="IPR000719">
    <property type="entry name" value="Prot_kinase_dom"/>
</dbReference>
<evidence type="ECO:0000313" key="2">
    <source>
        <dbReference type="EMBL" id="RIB20117.1"/>
    </source>
</evidence>
<dbReference type="SUPFAM" id="SSF56112">
    <property type="entry name" value="Protein kinase-like (PK-like)"/>
    <property type="match status" value="1"/>
</dbReference>
<dbReference type="AlphaFoldDB" id="A0A397VFK5"/>
<comment type="caution">
    <text evidence="2">The sequence shown here is derived from an EMBL/GenBank/DDBJ whole genome shotgun (WGS) entry which is preliminary data.</text>
</comment>
<evidence type="ECO:0000259" key="1">
    <source>
        <dbReference type="PROSITE" id="PS50011"/>
    </source>
</evidence>
<reference evidence="2 3" key="1">
    <citation type="submission" date="2018-06" db="EMBL/GenBank/DDBJ databases">
        <title>Comparative genomics reveals the genomic features of Rhizophagus irregularis, R. cerebriforme, R. diaphanum and Gigaspora rosea, and their symbiotic lifestyle signature.</title>
        <authorList>
            <person name="Morin E."/>
            <person name="San Clemente H."/>
            <person name="Chen E.C.H."/>
            <person name="De La Providencia I."/>
            <person name="Hainaut M."/>
            <person name="Kuo A."/>
            <person name="Kohler A."/>
            <person name="Murat C."/>
            <person name="Tang N."/>
            <person name="Roy S."/>
            <person name="Loubradou J."/>
            <person name="Henrissat B."/>
            <person name="Grigoriev I.V."/>
            <person name="Corradi N."/>
            <person name="Roux C."/>
            <person name="Martin F.M."/>
        </authorList>
    </citation>
    <scope>NUCLEOTIDE SEQUENCE [LARGE SCALE GENOMIC DNA]</scope>
    <source>
        <strain evidence="2 3">DAOM 194757</strain>
    </source>
</reference>
<dbReference type="EMBL" id="QKWP01000436">
    <property type="protein sequence ID" value="RIB20117.1"/>
    <property type="molecule type" value="Genomic_DNA"/>
</dbReference>
<dbReference type="GO" id="GO:0004672">
    <property type="term" value="F:protein kinase activity"/>
    <property type="evidence" value="ECO:0007669"/>
    <property type="project" value="InterPro"/>
</dbReference>
<evidence type="ECO:0000313" key="3">
    <source>
        <dbReference type="Proteomes" id="UP000266673"/>
    </source>
</evidence>
<sequence length="130" mass="15127">MDFDCLNELRNFFRCKRDSAFHWRNNNIFLNQYFGITQHPETKNYMMLKILYEVAMELLFNTRISIVQHDLHSGNIFISEGKPVVTDLGINKASSTNNAIYGVIPYIAPEVFKDILDGFRSKIPIDTPQH</sequence>
<dbReference type="Gene3D" id="1.10.510.10">
    <property type="entry name" value="Transferase(Phosphotransferase) domain 1"/>
    <property type="match status" value="1"/>
</dbReference>
<dbReference type="PROSITE" id="PS50011">
    <property type="entry name" value="PROTEIN_KINASE_DOM"/>
    <property type="match status" value="1"/>
</dbReference>
<protein>
    <recommendedName>
        <fullName evidence="1">Protein kinase domain-containing protein</fullName>
    </recommendedName>
</protein>